<dbReference type="SUPFAM" id="SSF103473">
    <property type="entry name" value="MFS general substrate transporter"/>
    <property type="match status" value="1"/>
</dbReference>
<evidence type="ECO:0000313" key="8">
    <source>
        <dbReference type="EMBL" id="MFC4035858.1"/>
    </source>
</evidence>
<dbReference type="RefSeq" id="WP_386436536.1">
    <property type="nucleotide sequence ID" value="NZ_JBHSBB010000030.1"/>
</dbReference>
<name>A0ABV8HUV4_9ACTN</name>
<proteinExistence type="predicted"/>
<keyword evidence="9" id="KW-1185">Reference proteome</keyword>
<evidence type="ECO:0000256" key="2">
    <source>
        <dbReference type="ARBA" id="ARBA00022475"/>
    </source>
</evidence>
<feature type="transmembrane region" description="Helical" evidence="7">
    <location>
        <begin position="314"/>
        <end position="335"/>
    </location>
</feature>
<feature type="transmembrane region" description="Helical" evidence="7">
    <location>
        <begin position="347"/>
        <end position="365"/>
    </location>
</feature>
<evidence type="ECO:0000256" key="3">
    <source>
        <dbReference type="ARBA" id="ARBA00022692"/>
    </source>
</evidence>
<keyword evidence="5 7" id="KW-0472">Membrane</keyword>
<feature type="transmembrane region" description="Helical" evidence="7">
    <location>
        <begin position="153"/>
        <end position="180"/>
    </location>
</feature>
<comment type="subcellular location">
    <subcellularLocation>
        <location evidence="1">Cell membrane</location>
        <topology evidence="1">Multi-pass membrane protein</topology>
    </subcellularLocation>
</comment>
<reference evidence="9" key="1">
    <citation type="journal article" date="2019" name="Int. J. Syst. Evol. Microbiol.">
        <title>The Global Catalogue of Microorganisms (GCM) 10K type strain sequencing project: providing services to taxonomists for standard genome sequencing and annotation.</title>
        <authorList>
            <consortium name="The Broad Institute Genomics Platform"/>
            <consortium name="The Broad Institute Genome Sequencing Center for Infectious Disease"/>
            <person name="Wu L."/>
            <person name="Ma J."/>
        </authorList>
    </citation>
    <scope>NUCLEOTIDE SEQUENCE [LARGE SCALE GENOMIC DNA]</scope>
    <source>
        <strain evidence="9">CGMCC 4.7237</strain>
    </source>
</reference>
<gene>
    <name evidence="8" type="ORF">ACFO3J_30965</name>
</gene>
<feature type="transmembrane region" description="Helical" evidence="7">
    <location>
        <begin position="264"/>
        <end position="283"/>
    </location>
</feature>
<evidence type="ECO:0000313" key="9">
    <source>
        <dbReference type="Proteomes" id="UP001595765"/>
    </source>
</evidence>
<dbReference type="Proteomes" id="UP001595765">
    <property type="component" value="Unassembled WGS sequence"/>
</dbReference>
<dbReference type="Pfam" id="PF07690">
    <property type="entry name" value="MFS_1"/>
    <property type="match status" value="1"/>
</dbReference>
<dbReference type="EMBL" id="JBHSBB010000030">
    <property type="protein sequence ID" value="MFC4035858.1"/>
    <property type="molecule type" value="Genomic_DNA"/>
</dbReference>
<protein>
    <submittedName>
        <fullName evidence="8">MFS transporter</fullName>
    </submittedName>
</protein>
<evidence type="ECO:0000256" key="4">
    <source>
        <dbReference type="ARBA" id="ARBA00022989"/>
    </source>
</evidence>
<keyword evidence="3 7" id="KW-0812">Transmembrane</keyword>
<dbReference type="InterPro" id="IPR011701">
    <property type="entry name" value="MFS"/>
</dbReference>
<feature type="transmembrane region" description="Helical" evidence="7">
    <location>
        <begin position="58"/>
        <end position="78"/>
    </location>
</feature>
<keyword evidence="4 7" id="KW-1133">Transmembrane helix</keyword>
<feature type="transmembrane region" description="Helical" evidence="7">
    <location>
        <begin position="21"/>
        <end position="46"/>
    </location>
</feature>
<evidence type="ECO:0000256" key="1">
    <source>
        <dbReference type="ARBA" id="ARBA00004651"/>
    </source>
</evidence>
<evidence type="ECO:0000256" key="6">
    <source>
        <dbReference type="SAM" id="MobiDB-lite"/>
    </source>
</evidence>
<keyword evidence="2" id="KW-1003">Cell membrane</keyword>
<sequence>MLTERRAGSAATAPARRSRGFDLYFTARVVSLLGDAMLQVALTVAVLDAGYGPSGVGYALAAWLVPMALLVLFGGALADRFEPRLIMVTADLVRLVTQSVFAFAFAAGAPALWQIIGLQAVGGAATAMFTPGSTTMIPRLTQDIQHANATLRIAEAFTTLLGPALGGLLLTLFGAAAVFGADAGSFALSALCLGAIRLAAPAGRAAAAAVPLWHALAEGWQEFRSRTWLWSVIVLWSLYGLLVFGPTLPLSAVVIVAAHGAGGFAAITSAFGAGTIAGGLLALRIRPARPLATGSLAMGAFAFSPLVVATVQPMAVVVAGNLLAGTGFAFWGVLWATTLQTKVPPAVLSRVAAYDIAGSILALPIGRALAGPAATAFGARTLLTGCTVSAVVISAIMLSTPSIHRLHRADPTPDPEASADRQTSAGPAPAPSPVGSARPTGAG</sequence>
<dbReference type="PANTHER" id="PTHR23513">
    <property type="entry name" value="INTEGRAL MEMBRANE EFFLUX PROTEIN-RELATED"/>
    <property type="match status" value="1"/>
</dbReference>
<evidence type="ECO:0000256" key="7">
    <source>
        <dbReference type="SAM" id="Phobius"/>
    </source>
</evidence>
<feature type="transmembrane region" description="Helical" evidence="7">
    <location>
        <begin position="290"/>
        <end position="308"/>
    </location>
</feature>
<dbReference type="CDD" id="cd06173">
    <property type="entry name" value="MFS_MefA_like"/>
    <property type="match status" value="1"/>
</dbReference>
<feature type="transmembrane region" description="Helical" evidence="7">
    <location>
        <begin position="228"/>
        <end position="258"/>
    </location>
</feature>
<comment type="caution">
    <text evidence="8">The sequence shown here is derived from an EMBL/GenBank/DDBJ whole genome shotgun (WGS) entry which is preliminary data.</text>
</comment>
<dbReference type="InterPro" id="IPR036259">
    <property type="entry name" value="MFS_trans_sf"/>
</dbReference>
<feature type="transmembrane region" description="Helical" evidence="7">
    <location>
        <begin position="377"/>
        <end position="398"/>
    </location>
</feature>
<organism evidence="8 9">
    <name type="scientific">Streptomyces polygonati</name>
    <dbReference type="NCBI Taxonomy" id="1617087"/>
    <lineage>
        <taxon>Bacteria</taxon>
        <taxon>Bacillati</taxon>
        <taxon>Actinomycetota</taxon>
        <taxon>Actinomycetes</taxon>
        <taxon>Kitasatosporales</taxon>
        <taxon>Streptomycetaceae</taxon>
        <taxon>Streptomyces</taxon>
    </lineage>
</organism>
<dbReference type="Gene3D" id="1.20.1250.20">
    <property type="entry name" value="MFS general substrate transporter like domains"/>
    <property type="match status" value="1"/>
</dbReference>
<accession>A0ABV8HUV4</accession>
<dbReference type="PANTHER" id="PTHR23513:SF11">
    <property type="entry name" value="STAPHYLOFERRIN A TRANSPORTER"/>
    <property type="match status" value="1"/>
</dbReference>
<evidence type="ECO:0000256" key="5">
    <source>
        <dbReference type="ARBA" id="ARBA00023136"/>
    </source>
</evidence>
<feature type="region of interest" description="Disordered" evidence="6">
    <location>
        <begin position="405"/>
        <end position="443"/>
    </location>
</feature>